<evidence type="ECO:0000313" key="4">
    <source>
        <dbReference type="Proteomes" id="UP000009168"/>
    </source>
</evidence>
<evidence type="ECO:0000313" key="3">
    <source>
        <dbReference type="EMBL" id="EWS74221.1"/>
    </source>
</evidence>
<feature type="coiled-coil region" evidence="1">
    <location>
        <begin position="292"/>
        <end position="343"/>
    </location>
</feature>
<feature type="compositionally biased region" description="Acidic residues" evidence="2">
    <location>
        <begin position="386"/>
        <end position="399"/>
    </location>
</feature>
<keyword evidence="4" id="KW-1185">Reference proteome</keyword>
<proteinExistence type="predicted"/>
<feature type="coiled-coil region" evidence="1">
    <location>
        <begin position="204"/>
        <end position="238"/>
    </location>
</feature>
<dbReference type="KEGG" id="tet:TTHERM_000827189"/>
<dbReference type="Proteomes" id="UP000009168">
    <property type="component" value="Unassembled WGS sequence"/>
</dbReference>
<evidence type="ECO:0000256" key="2">
    <source>
        <dbReference type="SAM" id="MobiDB-lite"/>
    </source>
</evidence>
<keyword evidence="1" id="KW-0175">Coiled coil</keyword>
<dbReference type="InParanoid" id="W7XI03"/>
<dbReference type="RefSeq" id="XP_012653249.1">
    <property type="nucleotide sequence ID" value="XM_012797795.1"/>
</dbReference>
<feature type="region of interest" description="Disordered" evidence="2">
    <location>
        <begin position="357"/>
        <end position="399"/>
    </location>
</feature>
<protein>
    <submittedName>
        <fullName evidence="3">Uncharacterized protein</fullName>
    </submittedName>
</protein>
<dbReference type="EMBL" id="GG662692">
    <property type="protein sequence ID" value="EWS74221.1"/>
    <property type="molecule type" value="Genomic_DNA"/>
</dbReference>
<gene>
    <name evidence="3" type="ORF">TTHERM_000827189</name>
</gene>
<dbReference type="GeneID" id="24440830"/>
<sequence>MELLENDLIIEFTNLIRFFFNFNYLLFESSLFGELNGIFQDAFCSCFGFISPYLPGQEIFDYNFKNLWQLIGYNDYYLVNEDNPYLNESIVEKSRLISPIISSAYSKIKIIEKKTAVMLSKKQFGQYCTDFLNRYSIFLISQTKEIYYKQLDPQSKIKYPFQILYLNDCLQQFIEKTNLQISILEQNIPKKHTREHEIQSIKNLIDQIENSDQINQNKQKLENLKQLFNRKINNQKRDYQKNKMILKKIRLLEDSQIYQCKNNIIQQGLVINSFLYNKNYQVERDEIQQYLLNEASNTLASILNKIEKQDNQNEIDQSFENLKKQLEDQNQKYKEQFEKQFSTLRKQNSQKNQVYFEKKSQNQNEQSDLDDMEPKLQQQQSKEDGEYQEVDEKEDEVQNEAESILKSCDDILYAITILNMNNQRSVLRDLFKGYENNQLNQFTQMCLQFFESRNVFDRINIGLLSNQLILMFRQNINTLTQMNIFKIGLAEVYLLLNSLENVDKIKVSIPFGFENCFSFDFQTKQQKDSLSQMYIKVKTYSTDIDYRLIYLYINGILDLVGTFQLAINRQISIFNMILQILILFLKKQTEILYQKDFVKKIHSFLNYFTQRFGQLKNNKYRPFKNAEEYSDFSYNAYKEDDLNQKQYLYKLFSLKFHKTFLHLAEQAANSQTKDNQNNTIQYDIIEFIQSIRYAEIQHVLINFKNIQNISCELQIQKLEKQQEVISSSLIEEENQIKSQIIRIRNNLNANNNEDLTEQNYINIFYKQDFVMFISQVIYYNQPTICLFKQETQQQLELFEEKFLKAIIQVQKVRKIFLQELTNNKKRSSEKYIYIIQKLNSLMIDEKQFYRNMIQAQQNIENIQEFQNDVEKHSINYIDQMEKVYTNYLDYTSEPLDIIEKEKLDIQKFISEQINSLY</sequence>
<organism evidence="3 4">
    <name type="scientific">Tetrahymena thermophila (strain SB210)</name>
    <dbReference type="NCBI Taxonomy" id="312017"/>
    <lineage>
        <taxon>Eukaryota</taxon>
        <taxon>Sar</taxon>
        <taxon>Alveolata</taxon>
        <taxon>Ciliophora</taxon>
        <taxon>Intramacronucleata</taxon>
        <taxon>Oligohymenophorea</taxon>
        <taxon>Hymenostomatida</taxon>
        <taxon>Tetrahymenina</taxon>
        <taxon>Tetrahymenidae</taxon>
        <taxon>Tetrahymena</taxon>
    </lineage>
</organism>
<evidence type="ECO:0000256" key="1">
    <source>
        <dbReference type="SAM" id="Coils"/>
    </source>
</evidence>
<name>W7XI03_TETTS</name>
<reference evidence="4" key="1">
    <citation type="journal article" date="2006" name="PLoS Biol.">
        <title>Macronuclear genome sequence of the ciliate Tetrahymena thermophila, a model eukaryote.</title>
        <authorList>
            <person name="Eisen J.A."/>
            <person name="Coyne R.S."/>
            <person name="Wu M."/>
            <person name="Wu D."/>
            <person name="Thiagarajan M."/>
            <person name="Wortman J.R."/>
            <person name="Badger J.H."/>
            <person name="Ren Q."/>
            <person name="Amedeo P."/>
            <person name="Jones K.M."/>
            <person name="Tallon L.J."/>
            <person name="Delcher A.L."/>
            <person name="Salzberg S.L."/>
            <person name="Silva J.C."/>
            <person name="Haas B.J."/>
            <person name="Majoros W.H."/>
            <person name="Farzad M."/>
            <person name="Carlton J.M."/>
            <person name="Smith R.K. Jr."/>
            <person name="Garg J."/>
            <person name="Pearlman R.E."/>
            <person name="Karrer K.M."/>
            <person name="Sun L."/>
            <person name="Manning G."/>
            <person name="Elde N.C."/>
            <person name="Turkewitz A.P."/>
            <person name="Asai D.J."/>
            <person name="Wilkes D.E."/>
            <person name="Wang Y."/>
            <person name="Cai H."/>
            <person name="Collins K."/>
            <person name="Stewart B.A."/>
            <person name="Lee S.R."/>
            <person name="Wilamowska K."/>
            <person name="Weinberg Z."/>
            <person name="Ruzzo W.L."/>
            <person name="Wloga D."/>
            <person name="Gaertig J."/>
            <person name="Frankel J."/>
            <person name="Tsao C.-C."/>
            <person name="Gorovsky M.A."/>
            <person name="Keeling P.J."/>
            <person name="Waller R.F."/>
            <person name="Patron N.J."/>
            <person name="Cherry J.M."/>
            <person name="Stover N.A."/>
            <person name="Krieger C.J."/>
            <person name="del Toro C."/>
            <person name="Ryder H.F."/>
            <person name="Williamson S.C."/>
            <person name="Barbeau R.A."/>
            <person name="Hamilton E.P."/>
            <person name="Orias E."/>
        </authorList>
    </citation>
    <scope>NUCLEOTIDE SEQUENCE [LARGE SCALE GENOMIC DNA]</scope>
    <source>
        <strain evidence="4">SB210</strain>
    </source>
</reference>
<accession>W7XI03</accession>
<dbReference type="AlphaFoldDB" id="W7XI03"/>